<accession>A0AAR5Q593</accession>
<dbReference type="InterPro" id="IPR004119">
    <property type="entry name" value="EcKL"/>
</dbReference>
<dbReference type="SUPFAM" id="SSF56112">
    <property type="entry name" value="Protein kinase-like (PK-like)"/>
    <property type="match status" value="1"/>
</dbReference>
<organism evidence="2 3">
    <name type="scientific">Dendroctonus ponderosae</name>
    <name type="common">Mountain pine beetle</name>
    <dbReference type="NCBI Taxonomy" id="77166"/>
    <lineage>
        <taxon>Eukaryota</taxon>
        <taxon>Metazoa</taxon>
        <taxon>Ecdysozoa</taxon>
        <taxon>Arthropoda</taxon>
        <taxon>Hexapoda</taxon>
        <taxon>Insecta</taxon>
        <taxon>Pterygota</taxon>
        <taxon>Neoptera</taxon>
        <taxon>Endopterygota</taxon>
        <taxon>Coleoptera</taxon>
        <taxon>Polyphaga</taxon>
        <taxon>Cucujiformia</taxon>
        <taxon>Curculionidae</taxon>
        <taxon>Scolytinae</taxon>
        <taxon>Dendroctonus</taxon>
    </lineage>
</organism>
<name>A0AAR5Q593_DENPD</name>
<evidence type="ECO:0000313" key="2">
    <source>
        <dbReference type="EnsemblMetazoa" id="XP_019768350.1"/>
    </source>
</evidence>
<feature type="domain" description="CHK kinase-like" evidence="1">
    <location>
        <begin position="180"/>
        <end position="377"/>
    </location>
</feature>
<dbReference type="EnsemblMetazoa" id="XM_019912791.1">
    <property type="protein sequence ID" value="XP_019768350.1"/>
    <property type="gene ID" value="LOC109543206"/>
</dbReference>
<evidence type="ECO:0000313" key="3">
    <source>
        <dbReference type="Proteomes" id="UP000019118"/>
    </source>
</evidence>
<keyword evidence="3" id="KW-1185">Reference proteome</keyword>
<dbReference type="InterPro" id="IPR011009">
    <property type="entry name" value="Kinase-like_dom_sf"/>
</dbReference>
<sequence>MFNRYTRFSYLRNIISAEYGSPIRRYVTLLPMHGASRSYLRSHQLHLLLDAYYRSSVHILQETVELMSPPNDVPYKCRIAVCLKTNSDREEELQLFVKLLTDDPDDLIKIANAYMRVDQMIKMKKEIQIYTVVIAAIEKFQNQMKIKKEFRYKNVFANFIGARLSFETTTANLPDQFSAILLDTPEFRYYKTKSNGTGFTGFDFFHAKMIIRDMARFHACPIAMKIKNDKKFRKKVMSFLNLEVKDFEKLPPSQSLCHELLTDGLKHKPEVLHQMPFLRESLQLSRLSEWIQEDHEDKTWHTLCHSRYCIPNIITSYPSRELPRRSKLLELGKLSFNNCCLDLAFFLFTSLRTDILEINSRNLLEEYYTVFATTLGEHKVPLEKYSYGKFITEFLDIGKRSIAEILISVKASSCEGYDETGQPILGENYRRRVKVAVRLAAGLM</sequence>
<evidence type="ECO:0000259" key="1">
    <source>
        <dbReference type="SMART" id="SM00587"/>
    </source>
</evidence>
<dbReference type="Pfam" id="PF02958">
    <property type="entry name" value="EcKL"/>
    <property type="match status" value="1"/>
</dbReference>
<dbReference type="PANTHER" id="PTHR11012:SF55">
    <property type="entry name" value="BHLH DOMAIN-CONTAINING PROTEIN"/>
    <property type="match status" value="1"/>
</dbReference>
<dbReference type="AlphaFoldDB" id="A0AAR5Q593"/>
<reference evidence="3" key="1">
    <citation type="journal article" date="2013" name="Genome Biol.">
        <title>Draft genome of the mountain pine beetle, Dendroctonus ponderosae Hopkins, a major forest pest.</title>
        <authorList>
            <person name="Keeling C.I."/>
            <person name="Yuen M.M."/>
            <person name="Liao N.Y."/>
            <person name="Docking T.R."/>
            <person name="Chan S.K."/>
            <person name="Taylor G.A."/>
            <person name="Palmquist D.L."/>
            <person name="Jackman S.D."/>
            <person name="Nguyen A."/>
            <person name="Li M."/>
            <person name="Henderson H."/>
            <person name="Janes J.K."/>
            <person name="Zhao Y."/>
            <person name="Pandoh P."/>
            <person name="Moore R."/>
            <person name="Sperling F.A."/>
            <person name="Huber D.P."/>
            <person name="Birol I."/>
            <person name="Jones S.J."/>
            <person name="Bohlmann J."/>
        </authorList>
    </citation>
    <scope>NUCLEOTIDE SEQUENCE</scope>
</reference>
<reference evidence="2" key="2">
    <citation type="submission" date="2024-08" db="UniProtKB">
        <authorList>
            <consortium name="EnsemblMetazoa"/>
        </authorList>
    </citation>
    <scope>IDENTIFICATION</scope>
</reference>
<dbReference type="PANTHER" id="PTHR11012">
    <property type="entry name" value="PROTEIN KINASE-LIKE DOMAIN-CONTAINING"/>
    <property type="match status" value="1"/>
</dbReference>
<dbReference type="SMART" id="SM00587">
    <property type="entry name" value="CHK"/>
    <property type="match status" value="1"/>
</dbReference>
<dbReference type="InterPro" id="IPR015897">
    <property type="entry name" value="CHK_kinase-like"/>
</dbReference>
<proteinExistence type="predicted"/>
<dbReference type="Proteomes" id="UP000019118">
    <property type="component" value="Unassembled WGS sequence"/>
</dbReference>
<protein>
    <recommendedName>
        <fullName evidence="1">CHK kinase-like domain-containing protein</fullName>
    </recommendedName>
</protein>